<dbReference type="Proteomes" id="UP001221189">
    <property type="component" value="Unassembled WGS sequence"/>
</dbReference>
<feature type="domain" description="HTH araC/xylS-type" evidence="4">
    <location>
        <begin position="175"/>
        <end position="273"/>
    </location>
</feature>
<dbReference type="Pfam" id="PF02311">
    <property type="entry name" value="AraC_binding"/>
    <property type="match status" value="1"/>
</dbReference>
<evidence type="ECO:0000256" key="1">
    <source>
        <dbReference type="ARBA" id="ARBA00023015"/>
    </source>
</evidence>
<sequence>MKASASTLFWRDQGLPFLELRSFLGCSAIGYAKHAHDEFSIGAVTGGSSIYLHGDVQEQVDVGAVVLMNPGEAHACNPLAGAPWTYRMLYVGASWLGSLQRELNCGNAGGFKPIPFALTYDEALYRGLLGLCDVLDDGVVTVPQKEAAALAFFSGLLLQSAPLAQPRPAPSAKLLAASAFIDAHFRRDLSLEEIAACAGLSVSYLIRAFKQQFGLTPHVYQVNRRVQFCREQLRGGRGAIVDIAIEAGFADQAHLQRAFKRVVAATPGQYRQR</sequence>
<dbReference type="InterPro" id="IPR009057">
    <property type="entry name" value="Homeodomain-like_sf"/>
</dbReference>
<dbReference type="SUPFAM" id="SSF46689">
    <property type="entry name" value="Homeodomain-like"/>
    <property type="match status" value="2"/>
</dbReference>
<dbReference type="PANTHER" id="PTHR46796">
    <property type="entry name" value="HTH-TYPE TRANSCRIPTIONAL ACTIVATOR RHAS-RELATED"/>
    <property type="match status" value="1"/>
</dbReference>
<dbReference type="Gene3D" id="1.10.10.60">
    <property type="entry name" value="Homeodomain-like"/>
    <property type="match status" value="1"/>
</dbReference>
<dbReference type="InterPro" id="IPR018060">
    <property type="entry name" value="HTH_AraC"/>
</dbReference>
<dbReference type="SMART" id="SM00342">
    <property type="entry name" value="HTH_ARAC"/>
    <property type="match status" value="1"/>
</dbReference>
<dbReference type="EMBL" id="JAQQXT010000008">
    <property type="protein sequence ID" value="MDC8772622.1"/>
    <property type="molecule type" value="Genomic_DNA"/>
</dbReference>
<gene>
    <name evidence="5" type="ORF">PRZ03_13645</name>
</gene>
<reference evidence="5 6" key="1">
    <citation type="submission" date="2022-10" db="EMBL/GenBank/DDBJ databases">
        <title>Paucibacter sp. hw1 Genome sequencing.</title>
        <authorList>
            <person name="Park S."/>
        </authorList>
    </citation>
    <scope>NUCLEOTIDE SEQUENCE [LARGE SCALE GENOMIC DNA]</scope>
    <source>
        <strain evidence="6">hw1</strain>
    </source>
</reference>
<keyword evidence="3" id="KW-0804">Transcription</keyword>
<dbReference type="RefSeq" id="WP_273600816.1">
    <property type="nucleotide sequence ID" value="NZ_JAQQXT010000008.1"/>
</dbReference>
<accession>A0ABT5KGV7</accession>
<name>A0ABT5KGV7_9BURK</name>
<keyword evidence="6" id="KW-1185">Reference proteome</keyword>
<evidence type="ECO:0000313" key="6">
    <source>
        <dbReference type="Proteomes" id="UP001221189"/>
    </source>
</evidence>
<evidence type="ECO:0000256" key="2">
    <source>
        <dbReference type="ARBA" id="ARBA00023125"/>
    </source>
</evidence>
<keyword evidence="2" id="KW-0238">DNA-binding</keyword>
<organism evidence="5 6">
    <name type="scientific">Roseateles albus</name>
    <dbReference type="NCBI Taxonomy" id="2987525"/>
    <lineage>
        <taxon>Bacteria</taxon>
        <taxon>Pseudomonadati</taxon>
        <taxon>Pseudomonadota</taxon>
        <taxon>Betaproteobacteria</taxon>
        <taxon>Burkholderiales</taxon>
        <taxon>Sphaerotilaceae</taxon>
        <taxon>Roseateles</taxon>
    </lineage>
</organism>
<dbReference type="InterPro" id="IPR037923">
    <property type="entry name" value="HTH-like"/>
</dbReference>
<evidence type="ECO:0000313" key="5">
    <source>
        <dbReference type="EMBL" id="MDC8772622.1"/>
    </source>
</evidence>
<keyword evidence="1" id="KW-0805">Transcription regulation</keyword>
<dbReference type="Pfam" id="PF12833">
    <property type="entry name" value="HTH_18"/>
    <property type="match status" value="1"/>
</dbReference>
<dbReference type="PANTHER" id="PTHR46796:SF2">
    <property type="entry name" value="TRANSCRIPTIONAL REGULATORY PROTEIN"/>
    <property type="match status" value="1"/>
</dbReference>
<dbReference type="SUPFAM" id="SSF51215">
    <property type="entry name" value="Regulatory protein AraC"/>
    <property type="match status" value="1"/>
</dbReference>
<dbReference type="InterPro" id="IPR050204">
    <property type="entry name" value="AraC_XylS_family_regulators"/>
</dbReference>
<dbReference type="InterPro" id="IPR003313">
    <property type="entry name" value="AraC-bd"/>
</dbReference>
<evidence type="ECO:0000259" key="4">
    <source>
        <dbReference type="PROSITE" id="PS01124"/>
    </source>
</evidence>
<proteinExistence type="predicted"/>
<comment type="caution">
    <text evidence="5">The sequence shown here is derived from an EMBL/GenBank/DDBJ whole genome shotgun (WGS) entry which is preliminary data.</text>
</comment>
<dbReference type="PROSITE" id="PS01124">
    <property type="entry name" value="HTH_ARAC_FAMILY_2"/>
    <property type="match status" value="1"/>
</dbReference>
<protein>
    <submittedName>
        <fullName evidence="5">AraC family transcriptional regulator</fullName>
    </submittedName>
</protein>
<evidence type="ECO:0000256" key="3">
    <source>
        <dbReference type="ARBA" id="ARBA00023163"/>
    </source>
</evidence>